<feature type="region of interest" description="Disordered" evidence="1">
    <location>
        <begin position="780"/>
        <end position="813"/>
    </location>
</feature>
<dbReference type="PANTHER" id="PTHR12296">
    <property type="entry name" value="DENN DOMAIN-CONTAINING PROTEIN 4"/>
    <property type="match status" value="1"/>
</dbReference>
<comment type="caution">
    <text evidence="3">The sequence shown here is derived from an EMBL/GenBank/DDBJ whole genome shotgun (WGS) entry which is preliminary data.</text>
</comment>
<dbReference type="InterPro" id="IPR043153">
    <property type="entry name" value="DENN_C"/>
</dbReference>
<dbReference type="SMART" id="SM00799">
    <property type="entry name" value="DENN"/>
    <property type="match status" value="1"/>
</dbReference>
<evidence type="ECO:0000313" key="3">
    <source>
        <dbReference type="EMBL" id="KRX07784.1"/>
    </source>
</evidence>
<dbReference type="InterPro" id="IPR005112">
    <property type="entry name" value="dDENN_dom"/>
</dbReference>
<evidence type="ECO:0000256" key="1">
    <source>
        <dbReference type="SAM" id="MobiDB-lite"/>
    </source>
</evidence>
<dbReference type="InterPro" id="IPR001194">
    <property type="entry name" value="cDENN_dom"/>
</dbReference>
<proteinExistence type="predicted"/>
<sequence>MKKSKKQRDLYVFKGYNITKMLFVFCDQQMKNWYNPDVRECKKRYFVNKNEDYEENYQPGQDQNFNFYINTAKNPTKHRFLVYYGQILSIKKRQYKKQLTLVVDLDDTLSRSYKHFMDLQENVKVFYPDYLILSAGTEIFDCSVFKDKENYTGLVRDETYQKQILQNFDYELVKKVFEANLPWIKSYKFDMENPRRVAYIPLASDVQKHYKEIEQVKQIMKQDYQSEVNVIISGNDVNLFMDIVSVKGNKGNGTIYCVTQMLNRDMNTTVSFGDSGNDIEMLQTTEQAYIVRNAQPSLKHWYQQLPPEQQKHVQISPMEYSYAWVFPNGFKIVQEGDTNYKKIEAYHKSDDEKLVMSVSDMNYFVLNDLKSQNKYYCSCGFQFEKILIPVTNLQQINFKITDQMKQNDNKFIQVYVPKIIAILSPIPCYIVQKQVLCQLLHVNKMKQNKSKDKIIEVQKDGNNYAVEESKLTNFYLQTIFKQCVLKNENYIIEIIFQNNCNQISNLSTTNQHSLQNTSIHASIQYQNNNQNQQIQNKDINNKNDKNNNQDDEDIWFSYCIRNNEYKHMHNILNPSNNAFDAVIFNQSPYHLYKLQLYMLLEYQIIFISRRTAYLTIFASNMIELLRPFTWRGVFIPFLIKNTFDYEYTSLPYIVGLDKNMFKIPQIFRPDIQKRVIYDLDENKFVLTTKDPECPRMYQNFLISKINEEIAWLKFWEEDYFEMGVVKFRQAFYNFNLLLFHDLLHYFSATKHRKNIQQGRSNTQKENSSIKISKVQRSSLNGLNQNSGQINRQLNRQNSKKSNNSKTMIKEDKTKQNNKKIAYFNFKAYLNSANEEDRPFYEVVIKTQIFNQFIKECFKAIDYKEQYINSMKKKQLEYTFQGVFQFIKDVRQYSMIKNQKDQSLEEKFQVIEKLQQKYIDDIENNEAFPVQKINIFQYLPDYLEKIQRHDSNMMSLSCDRENYEQGQKGSDIQNEKENDQDDKESNFIESDSAQKLYIKQEIKHLILENKKYALQRRLEDDLRYEEYMNLKVKQSQNQNDQTLSTNALEQNQNQYQNQYFNSETVLQKNQNDYSQFSQFSKQRENLNNTQNNQQNQSYFNQVQTENQSIQNLNQYGSNNNTNNNYNQNQNSNNNSISNNNNQFIREKSDKASTVFEIHSTYSNNFGFYLPMRRQTYQQINSSRSPEFTMSFQNRIPFHNRSFNSLWANIGEISESVQEQLVDSQEILPRTFRELNKQ</sequence>
<dbReference type="InParanoid" id="A0A0V0R0X2"/>
<dbReference type="Pfam" id="PF02141">
    <property type="entry name" value="DENN"/>
    <property type="match status" value="1"/>
</dbReference>
<feature type="region of interest" description="Disordered" evidence="1">
    <location>
        <begin position="960"/>
        <end position="987"/>
    </location>
</feature>
<dbReference type="Pfam" id="PF05116">
    <property type="entry name" value="S6PP"/>
    <property type="match status" value="1"/>
</dbReference>
<dbReference type="InterPro" id="IPR006380">
    <property type="entry name" value="SPP-like_dom"/>
</dbReference>
<dbReference type="Pfam" id="PF03455">
    <property type="entry name" value="dDENN"/>
    <property type="match status" value="1"/>
</dbReference>
<name>A0A0V0R0X2_PSEPJ</name>
<evidence type="ECO:0000259" key="2">
    <source>
        <dbReference type="SMART" id="SM00799"/>
    </source>
</evidence>
<dbReference type="InterPro" id="IPR051696">
    <property type="entry name" value="DENN_Domain_GEFs"/>
</dbReference>
<keyword evidence="4" id="KW-1185">Reference proteome</keyword>
<dbReference type="AlphaFoldDB" id="A0A0V0R0X2"/>
<dbReference type="Proteomes" id="UP000054937">
    <property type="component" value="Unassembled WGS sequence"/>
</dbReference>
<dbReference type="OMA" id="INEEIAW"/>
<dbReference type="InterPro" id="IPR036412">
    <property type="entry name" value="HAD-like_sf"/>
</dbReference>
<gene>
    <name evidence="3" type="ORF">PPERSA_07534</name>
</gene>
<feature type="region of interest" description="Disordered" evidence="1">
    <location>
        <begin position="1111"/>
        <end position="1139"/>
    </location>
</feature>
<reference evidence="3 4" key="1">
    <citation type="journal article" date="2015" name="Sci. Rep.">
        <title>Genome of the facultative scuticociliatosis pathogen Pseudocohnilembus persalinus provides insight into its virulence through horizontal gene transfer.</title>
        <authorList>
            <person name="Xiong J."/>
            <person name="Wang G."/>
            <person name="Cheng J."/>
            <person name="Tian M."/>
            <person name="Pan X."/>
            <person name="Warren A."/>
            <person name="Jiang C."/>
            <person name="Yuan D."/>
            <person name="Miao W."/>
        </authorList>
    </citation>
    <scope>NUCLEOTIDE SEQUENCE [LARGE SCALE GENOMIC DNA]</scope>
    <source>
        <strain evidence="3">36N120E</strain>
    </source>
</reference>
<evidence type="ECO:0000313" key="4">
    <source>
        <dbReference type="Proteomes" id="UP000054937"/>
    </source>
</evidence>
<dbReference type="InterPro" id="IPR023214">
    <property type="entry name" value="HAD_sf"/>
</dbReference>
<organism evidence="3 4">
    <name type="scientific">Pseudocohnilembus persalinus</name>
    <name type="common">Ciliate</name>
    <dbReference type="NCBI Taxonomy" id="266149"/>
    <lineage>
        <taxon>Eukaryota</taxon>
        <taxon>Sar</taxon>
        <taxon>Alveolata</taxon>
        <taxon>Ciliophora</taxon>
        <taxon>Intramacronucleata</taxon>
        <taxon>Oligohymenophorea</taxon>
        <taxon>Scuticociliatia</taxon>
        <taxon>Philasterida</taxon>
        <taxon>Pseudocohnilembidae</taxon>
        <taxon>Pseudocohnilembus</taxon>
    </lineage>
</organism>
<dbReference type="EMBL" id="LDAU01000080">
    <property type="protein sequence ID" value="KRX07784.1"/>
    <property type="molecule type" value="Genomic_DNA"/>
</dbReference>
<dbReference type="GO" id="GO:0032483">
    <property type="term" value="P:regulation of Rab protein signal transduction"/>
    <property type="evidence" value="ECO:0007669"/>
    <property type="project" value="TreeGrafter"/>
</dbReference>
<dbReference type="GO" id="GO:0003824">
    <property type="term" value="F:catalytic activity"/>
    <property type="evidence" value="ECO:0007669"/>
    <property type="project" value="UniProtKB-ARBA"/>
</dbReference>
<feature type="domain" description="cDENN" evidence="2">
    <location>
        <begin position="415"/>
        <end position="682"/>
    </location>
</feature>
<dbReference type="OrthoDB" id="292665at2759"/>
<protein>
    <submittedName>
        <fullName evidence="3">HAD-like domain</fullName>
    </submittedName>
</protein>
<accession>A0A0V0R0X2</accession>
<dbReference type="SUPFAM" id="SSF56784">
    <property type="entry name" value="HAD-like"/>
    <property type="match status" value="1"/>
</dbReference>
<feature type="compositionally biased region" description="Polar residues" evidence="1">
    <location>
        <begin position="780"/>
        <end position="796"/>
    </location>
</feature>
<dbReference type="Gene3D" id="3.40.50.1000">
    <property type="entry name" value="HAD superfamily/HAD-like"/>
    <property type="match status" value="1"/>
</dbReference>
<dbReference type="PANTHER" id="PTHR12296:SF21">
    <property type="entry name" value="DENN DOMAIN-CONTAINING PROTEIN 3"/>
    <property type="match status" value="1"/>
</dbReference>
<dbReference type="GO" id="GO:0031410">
    <property type="term" value="C:cytoplasmic vesicle"/>
    <property type="evidence" value="ECO:0007669"/>
    <property type="project" value="TreeGrafter"/>
</dbReference>
<dbReference type="Gene3D" id="3.40.50.11500">
    <property type="match status" value="1"/>
</dbReference>